<reference evidence="2" key="1">
    <citation type="submission" date="2018-11" db="EMBL/GenBank/DDBJ databases">
        <authorList>
            <consortium name="Pathogen Informatics"/>
        </authorList>
    </citation>
    <scope>NUCLEOTIDE SEQUENCE</scope>
</reference>
<protein>
    <submittedName>
        <fullName evidence="2">Uncharacterized protein</fullName>
    </submittedName>
</protein>
<comment type="caution">
    <text evidence="2">The sequence shown here is derived from an EMBL/GenBank/DDBJ whole genome shotgun (WGS) entry which is preliminary data.</text>
</comment>
<dbReference type="EMBL" id="CAAALY010031937">
    <property type="protein sequence ID" value="VEL17284.1"/>
    <property type="molecule type" value="Genomic_DNA"/>
</dbReference>
<name>A0A3S4ZQH8_9PLAT</name>
<proteinExistence type="predicted"/>
<feature type="region of interest" description="Disordered" evidence="1">
    <location>
        <begin position="22"/>
        <end position="93"/>
    </location>
</feature>
<sequence length="131" mass="15205">MSTIDHSQLRAKSLQSHSIPSEHMHLQHLQQQQRQHHNHDSSHHLHERRQRRQQQESDPQPLEFCHPPHPVQDPVHTLARPNPSGKMPSQKRGTEIHYKDSIFVIAISAMVGHWLCKKDGTKLGIKLAEKM</sequence>
<gene>
    <name evidence="2" type="ORF">PXEA_LOCUS10724</name>
</gene>
<keyword evidence="3" id="KW-1185">Reference proteome</keyword>
<dbReference type="AlphaFoldDB" id="A0A3S4ZQH8"/>
<accession>A0A3S4ZQH8</accession>
<organism evidence="2 3">
    <name type="scientific">Protopolystoma xenopodis</name>
    <dbReference type="NCBI Taxonomy" id="117903"/>
    <lineage>
        <taxon>Eukaryota</taxon>
        <taxon>Metazoa</taxon>
        <taxon>Spiralia</taxon>
        <taxon>Lophotrochozoa</taxon>
        <taxon>Platyhelminthes</taxon>
        <taxon>Monogenea</taxon>
        <taxon>Polyopisthocotylea</taxon>
        <taxon>Polystomatidea</taxon>
        <taxon>Polystomatidae</taxon>
        <taxon>Protopolystoma</taxon>
    </lineage>
</organism>
<evidence type="ECO:0000313" key="2">
    <source>
        <dbReference type="EMBL" id="VEL17284.1"/>
    </source>
</evidence>
<evidence type="ECO:0000313" key="3">
    <source>
        <dbReference type="Proteomes" id="UP000784294"/>
    </source>
</evidence>
<dbReference type="Proteomes" id="UP000784294">
    <property type="component" value="Unassembled WGS sequence"/>
</dbReference>
<evidence type="ECO:0000256" key="1">
    <source>
        <dbReference type="SAM" id="MobiDB-lite"/>
    </source>
</evidence>